<dbReference type="Proteomes" id="UP000192671">
    <property type="component" value="Unassembled WGS sequence"/>
</dbReference>
<dbReference type="EMBL" id="LVWL01000023">
    <property type="protein sequence ID" value="ORI06418.1"/>
    <property type="molecule type" value="Genomic_DNA"/>
</dbReference>
<evidence type="ECO:0000313" key="2">
    <source>
        <dbReference type="Proteomes" id="UP000192671"/>
    </source>
</evidence>
<gene>
    <name evidence="1" type="ORF">A3835_08640</name>
</gene>
<protein>
    <submittedName>
        <fullName evidence="1">Uncharacterized protein</fullName>
    </submittedName>
</protein>
<name>A0A1X0U0P6_9BACT</name>
<proteinExistence type="predicted"/>
<dbReference type="AlphaFoldDB" id="A0A1X0U0P6"/>
<organism evidence="1 2">
    <name type="scientific">Campylobacter concisus</name>
    <dbReference type="NCBI Taxonomy" id="199"/>
    <lineage>
        <taxon>Bacteria</taxon>
        <taxon>Pseudomonadati</taxon>
        <taxon>Campylobacterota</taxon>
        <taxon>Epsilonproteobacteria</taxon>
        <taxon>Campylobacterales</taxon>
        <taxon>Campylobacteraceae</taxon>
        <taxon>Campylobacter</taxon>
    </lineage>
</organism>
<reference evidence="1 2" key="1">
    <citation type="journal article" date="2017" name="Gene Rep">
        <title>The ribosomal RNA operon (rrn) of Campylobacter concisus supports molecular typing to genomospecies level.</title>
        <authorList>
            <person name="Huq M."/>
            <person name="Van T.T.H."/>
            <person name="Gurtler V."/>
            <person name="Elshagmani E."/>
            <person name="Allemailem K.S."/>
            <person name="Smooker P.M."/>
            <person name="Istivan T.S."/>
        </authorList>
    </citation>
    <scope>NUCLEOTIDE SEQUENCE [LARGE SCALE GENOMIC DNA]</scope>
    <source>
        <strain evidence="1 2">RCH 26</strain>
    </source>
</reference>
<evidence type="ECO:0000313" key="1">
    <source>
        <dbReference type="EMBL" id="ORI06418.1"/>
    </source>
</evidence>
<accession>A0A1X0U0P6</accession>
<sequence>MQTLTIRTDNADFIEKAREILITLAKFDGVKLNLSDEVKYQSRFSDYEADVEAIRRGELETYPLETLKAEMEKW</sequence>
<comment type="caution">
    <text evidence="1">The sequence shown here is derived from an EMBL/GenBank/DDBJ whole genome shotgun (WGS) entry which is preliminary data.</text>
</comment>